<evidence type="ECO:0000259" key="1">
    <source>
        <dbReference type="Pfam" id="PF00535"/>
    </source>
</evidence>
<feature type="domain" description="Glycosyltransferase 2-like" evidence="1">
    <location>
        <begin position="5"/>
        <end position="172"/>
    </location>
</feature>
<dbReference type="EMBL" id="CP002042">
    <property type="protein sequence ID" value="ADH64783.1"/>
    <property type="molecule type" value="Genomic_DNA"/>
</dbReference>
<dbReference type="CDD" id="cd00761">
    <property type="entry name" value="Glyco_tranf_GTA_type"/>
    <property type="match status" value="1"/>
</dbReference>
<dbReference type="eggNOG" id="COG1216">
    <property type="taxonomic scope" value="Bacteria"/>
</dbReference>
<reference evidence="2 3" key="1">
    <citation type="journal article" date="2010" name="Stand. Genomic Sci.">
        <title>Complete genome sequence of Meiothermus silvanus type strain (VI-R2).</title>
        <authorList>
            <person name="Sikorski J."/>
            <person name="Tindall B.J."/>
            <person name="Lowry S."/>
            <person name="Lucas S."/>
            <person name="Nolan M."/>
            <person name="Copeland A."/>
            <person name="Glavina Del Rio T."/>
            <person name="Tice H."/>
            <person name="Cheng J.F."/>
            <person name="Han C."/>
            <person name="Pitluck S."/>
            <person name="Liolios K."/>
            <person name="Ivanova N."/>
            <person name="Mavromatis K."/>
            <person name="Mikhailova N."/>
            <person name="Pati A."/>
            <person name="Goodwin L."/>
            <person name="Chen A."/>
            <person name="Palaniappan K."/>
            <person name="Land M."/>
            <person name="Hauser L."/>
            <person name="Chang Y.J."/>
            <person name="Jeffries C.D."/>
            <person name="Rohde M."/>
            <person name="Goker M."/>
            <person name="Woyke T."/>
            <person name="Bristow J."/>
            <person name="Eisen J.A."/>
            <person name="Markowitz V."/>
            <person name="Hugenholtz P."/>
            <person name="Kyrpides N.C."/>
            <person name="Klenk H.P."/>
            <person name="Lapidus A."/>
        </authorList>
    </citation>
    <scope>NUCLEOTIDE SEQUENCE [LARGE SCALE GENOMIC DNA]</scope>
    <source>
        <strain evidence="3">ATCC 700542 / DSM 9946 / VI-R2</strain>
    </source>
</reference>
<dbReference type="STRING" id="526227.Mesil_2943"/>
<dbReference type="SUPFAM" id="SSF53448">
    <property type="entry name" value="Nucleotide-diphospho-sugar transferases"/>
    <property type="match status" value="1"/>
</dbReference>
<proteinExistence type="predicted"/>
<organism evidence="2 3">
    <name type="scientific">Allomeiothermus silvanus (strain ATCC 700542 / DSM 9946 / NBRC 106475 / NCIMB 13440 / VI-R2)</name>
    <name type="common">Thermus silvanus</name>
    <dbReference type="NCBI Taxonomy" id="526227"/>
    <lineage>
        <taxon>Bacteria</taxon>
        <taxon>Thermotogati</taxon>
        <taxon>Deinococcota</taxon>
        <taxon>Deinococci</taxon>
        <taxon>Thermales</taxon>
        <taxon>Thermaceae</taxon>
        <taxon>Allomeiothermus</taxon>
    </lineage>
</organism>
<dbReference type="PANTHER" id="PTHR22916:SF3">
    <property type="entry name" value="UDP-GLCNAC:BETAGAL BETA-1,3-N-ACETYLGLUCOSAMINYLTRANSFERASE-LIKE PROTEIN 1"/>
    <property type="match status" value="1"/>
</dbReference>
<dbReference type="GO" id="GO:0016758">
    <property type="term" value="F:hexosyltransferase activity"/>
    <property type="evidence" value="ECO:0007669"/>
    <property type="project" value="UniProtKB-ARBA"/>
</dbReference>
<gene>
    <name evidence="2" type="ordered locus">Mesil_2943</name>
</gene>
<name>D7BDG3_ALLS1</name>
<protein>
    <submittedName>
        <fullName evidence="2">Glycosyl transferase family 2</fullName>
    </submittedName>
</protein>
<dbReference type="CAZy" id="GT2">
    <property type="family name" value="Glycosyltransferase Family 2"/>
</dbReference>
<sequence>MPKVSILTLSYNKGPFLAECLESVLAQTYPDWECIVVDDGSTDNTWEVAQAYAAKDPRIKAYHKENWGYAGLAATHNFALERASGALIAILDGDDLWPPERLAHQVPVHDDPEVVLSYGQFVFLTPEGHRPGATPPFRGSVPTSEFLKRLLVHQAECINVTLMMSRKALEAVGNFHQDGSNFADMPTNLRLAMLPGKVVYIPKTLGIWRQHAVQATRTVGAQVAEYNLMLCLRTLLDLPPEQRKAIGLEAADILRARYPMIADAYFAATRGALLRRDVNLARKLAHQLWFYGGPKRKLQALYARWAAPLGLTYEPILRFIDQAQGGMIRRNA</sequence>
<keyword evidence="2" id="KW-0808">Transferase</keyword>
<dbReference type="AlphaFoldDB" id="D7BDG3"/>
<dbReference type="OrthoDB" id="396512at2"/>
<dbReference type="KEGG" id="msv:Mesil_2943"/>
<accession>D7BDG3</accession>
<dbReference type="Proteomes" id="UP000001916">
    <property type="component" value="Chromosome"/>
</dbReference>
<keyword evidence="3" id="KW-1185">Reference proteome</keyword>
<dbReference type="RefSeq" id="WP_013159315.1">
    <property type="nucleotide sequence ID" value="NC_014212.1"/>
</dbReference>
<dbReference type="HOGENOM" id="CLU_025996_0_7_0"/>
<evidence type="ECO:0000313" key="3">
    <source>
        <dbReference type="Proteomes" id="UP000001916"/>
    </source>
</evidence>
<dbReference type="InterPro" id="IPR001173">
    <property type="entry name" value="Glyco_trans_2-like"/>
</dbReference>
<evidence type="ECO:0000313" key="2">
    <source>
        <dbReference type="EMBL" id="ADH64783.1"/>
    </source>
</evidence>
<dbReference type="Pfam" id="PF00535">
    <property type="entry name" value="Glycos_transf_2"/>
    <property type="match status" value="1"/>
</dbReference>
<dbReference type="InterPro" id="IPR029044">
    <property type="entry name" value="Nucleotide-diphossugar_trans"/>
</dbReference>
<dbReference type="PANTHER" id="PTHR22916">
    <property type="entry name" value="GLYCOSYLTRANSFERASE"/>
    <property type="match status" value="1"/>
</dbReference>
<dbReference type="Gene3D" id="3.90.550.10">
    <property type="entry name" value="Spore Coat Polysaccharide Biosynthesis Protein SpsA, Chain A"/>
    <property type="match status" value="1"/>
</dbReference>